<feature type="compositionally biased region" description="Polar residues" evidence="1">
    <location>
        <begin position="94"/>
        <end position="112"/>
    </location>
</feature>
<dbReference type="PANTHER" id="PTHR24148">
    <property type="entry name" value="ANKYRIN REPEAT DOMAIN-CONTAINING PROTEIN 39 HOMOLOG-RELATED"/>
    <property type="match status" value="1"/>
</dbReference>
<proteinExistence type="predicted"/>
<protein>
    <recommendedName>
        <fullName evidence="2">Heterokaryon incompatibility domain-containing protein</fullName>
    </recommendedName>
</protein>
<reference evidence="3" key="1">
    <citation type="journal article" date="2021" name="Nat. Commun.">
        <title>Genetic determinants of endophytism in the Arabidopsis root mycobiome.</title>
        <authorList>
            <person name="Mesny F."/>
            <person name="Miyauchi S."/>
            <person name="Thiergart T."/>
            <person name="Pickel B."/>
            <person name="Atanasova L."/>
            <person name="Karlsson M."/>
            <person name="Huettel B."/>
            <person name="Barry K.W."/>
            <person name="Haridas S."/>
            <person name="Chen C."/>
            <person name="Bauer D."/>
            <person name="Andreopoulos W."/>
            <person name="Pangilinan J."/>
            <person name="LaButti K."/>
            <person name="Riley R."/>
            <person name="Lipzen A."/>
            <person name="Clum A."/>
            <person name="Drula E."/>
            <person name="Henrissat B."/>
            <person name="Kohler A."/>
            <person name="Grigoriev I.V."/>
            <person name="Martin F.M."/>
            <person name="Hacquard S."/>
        </authorList>
    </citation>
    <scope>NUCLEOTIDE SEQUENCE</scope>
    <source>
        <strain evidence="3">MPI-SDFR-AT-0068</strain>
    </source>
</reference>
<organism evidence="3 4">
    <name type="scientific">Fusarium tricinctum</name>
    <dbReference type="NCBI Taxonomy" id="61284"/>
    <lineage>
        <taxon>Eukaryota</taxon>
        <taxon>Fungi</taxon>
        <taxon>Dikarya</taxon>
        <taxon>Ascomycota</taxon>
        <taxon>Pezizomycotina</taxon>
        <taxon>Sordariomycetes</taxon>
        <taxon>Hypocreomycetidae</taxon>
        <taxon>Hypocreales</taxon>
        <taxon>Nectriaceae</taxon>
        <taxon>Fusarium</taxon>
        <taxon>Fusarium tricinctum species complex</taxon>
    </lineage>
</organism>
<dbReference type="Pfam" id="PF06985">
    <property type="entry name" value="HET"/>
    <property type="match status" value="1"/>
</dbReference>
<evidence type="ECO:0000313" key="4">
    <source>
        <dbReference type="Proteomes" id="UP000813427"/>
    </source>
</evidence>
<feature type="compositionally biased region" description="Basic residues" evidence="1">
    <location>
        <begin position="79"/>
        <end position="89"/>
    </location>
</feature>
<gene>
    <name evidence="3" type="ORF">BKA59DRAFT_531491</name>
</gene>
<comment type="caution">
    <text evidence="3">The sequence shown here is derived from an EMBL/GenBank/DDBJ whole genome shotgun (WGS) entry which is preliminary data.</text>
</comment>
<sequence>MTRWHIASCTEPQVYTGQDSIPCCKACGATAHESLASLKQQASSSNSLPAIPPDETMGQLNLRWPPNVPWIDTPEIHKGPIHKPARRRQVPTGCDSTTTDRASTHNSNRPSLKTANTIYDHLESQQFRLVILEFNRDISSSVVHLELETYPIDRCPEYETMSYSWGGEDGNSSLCQSIYVGEFWDVLLQTQNCFSMLQYLRPQKGCRTVWIDAMMGKIYSQCNQVLLWLGADLVRPTPGDYPSRLPLQNISLNKEISHLGKPTTLADILKRRYFSRVWVVQELILAPRVIMPLGDTIFFAHPRTECEFPVSRDHGSSRASSRIPWMEHITRGRVEARGLYEVVGLLGTSQASDARDKVFGILGLLPSCPGLTALRPDYSLSQKSVFIGFVAHSIFVEGNHFLLHQACGVDGSPDYPSWAPSHHLLETDWNHALNKSYTGHPKQEDVDCHIYATAFKMRSEEHRKRAKFFYDAGLSLSLQCMNIGYDNEYLLQNQDIPGHGLHTRLHSDTGRLSINLKRVFAIREAPVRINLQSLQGCAIPLKMKEPVASPHVYLIGSKALHSIVKVGDEVWILETPGTLNVFLILRKNDEPQTFSLVATCCHVFCVYYKIVTKHQPFRYSEKVHNIVSMRLSTLQMQKQMGSNYAYIRKMFNVHFLMDRTTFRHFLRFVMRSSREDGYKVLRLPRRWESLHGRWEELYVSSFQPDIESWIDGDYCHVKMQQGSESLAQFKGLGWQVVSRGESTTFRREMLQIEEEYKMMISLPGINEYLRTCLSVCQRTYGDYALRDIDMLISETTYGCKDSGKGDEDWDRWLRRPDELSGYPKSRTKRIGYKFRESVKSDVDGVVPDGPFRDFELDGSQYRVTIV</sequence>
<dbReference type="EMBL" id="JAGPXF010000006">
    <property type="protein sequence ID" value="KAH7238774.1"/>
    <property type="molecule type" value="Genomic_DNA"/>
</dbReference>
<dbReference type="Proteomes" id="UP000813427">
    <property type="component" value="Unassembled WGS sequence"/>
</dbReference>
<evidence type="ECO:0000259" key="2">
    <source>
        <dbReference type="Pfam" id="PF06985"/>
    </source>
</evidence>
<evidence type="ECO:0000256" key="1">
    <source>
        <dbReference type="SAM" id="MobiDB-lite"/>
    </source>
</evidence>
<dbReference type="InterPro" id="IPR052895">
    <property type="entry name" value="HetReg/Transcr_Mod"/>
</dbReference>
<dbReference type="OrthoDB" id="2157530at2759"/>
<feature type="region of interest" description="Disordered" evidence="1">
    <location>
        <begin position="76"/>
        <end position="112"/>
    </location>
</feature>
<keyword evidence="4" id="KW-1185">Reference proteome</keyword>
<dbReference type="PANTHER" id="PTHR24148:SF81">
    <property type="entry name" value="HETEROKARYON INCOMPATIBILITY DOMAIN-CONTAINING PROTEIN"/>
    <property type="match status" value="1"/>
</dbReference>
<dbReference type="AlphaFoldDB" id="A0A8K0W8F1"/>
<feature type="domain" description="Heterokaryon incompatibility" evidence="2">
    <location>
        <begin position="214"/>
        <end position="282"/>
    </location>
</feature>
<name>A0A8K0W8F1_9HYPO</name>
<accession>A0A8K0W8F1</accession>
<dbReference type="InterPro" id="IPR010730">
    <property type="entry name" value="HET"/>
</dbReference>
<evidence type="ECO:0000313" key="3">
    <source>
        <dbReference type="EMBL" id="KAH7238774.1"/>
    </source>
</evidence>